<dbReference type="EMBL" id="CP034885">
    <property type="protein sequence ID" value="QCI19065.1"/>
    <property type="molecule type" value="Genomic_DNA"/>
</dbReference>
<organism evidence="8 9">
    <name type="scientific">Buchnera aphidicola</name>
    <name type="common">Aphis nerii</name>
    <dbReference type="NCBI Taxonomy" id="1241835"/>
    <lineage>
        <taxon>Bacteria</taxon>
        <taxon>Pseudomonadati</taxon>
        <taxon>Pseudomonadota</taxon>
        <taxon>Gammaproteobacteria</taxon>
        <taxon>Enterobacterales</taxon>
        <taxon>Erwiniaceae</taxon>
        <taxon>Buchnera</taxon>
    </lineage>
</organism>
<dbReference type="PROSITE" id="PS51625">
    <property type="entry name" value="SAM_MT_TRMB"/>
    <property type="match status" value="1"/>
</dbReference>
<evidence type="ECO:0000256" key="7">
    <source>
        <dbReference type="HAMAP-Rule" id="MF_01057"/>
    </source>
</evidence>
<accession>A0A4D6Y3J2</accession>
<dbReference type="SUPFAM" id="SSF53335">
    <property type="entry name" value="S-adenosyl-L-methionine-dependent methyltransferases"/>
    <property type="match status" value="1"/>
</dbReference>
<feature type="binding site" evidence="7">
    <location>
        <position position="93"/>
    </location>
    <ligand>
        <name>S-adenosyl-L-methionine</name>
        <dbReference type="ChEBI" id="CHEBI:59789"/>
    </ligand>
</feature>
<evidence type="ECO:0000256" key="6">
    <source>
        <dbReference type="ARBA" id="ARBA00022694"/>
    </source>
</evidence>
<dbReference type="NCBIfam" id="TIGR00091">
    <property type="entry name" value="tRNA (guanosine(46)-N7)-methyltransferase TrmB"/>
    <property type="match status" value="1"/>
</dbReference>
<dbReference type="InterPro" id="IPR003358">
    <property type="entry name" value="tRNA_(Gua-N-7)_MeTrfase_Trmb"/>
</dbReference>
<evidence type="ECO:0000313" key="9">
    <source>
        <dbReference type="Proteomes" id="UP000298791"/>
    </source>
</evidence>
<evidence type="ECO:0000256" key="4">
    <source>
        <dbReference type="ARBA" id="ARBA00022679"/>
    </source>
</evidence>
<dbReference type="PANTHER" id="PTHR23417:SF14">
    <property type="entry name" value="PENTACOTRIPEPTIDE-REPEAT REGION OF PRORP DOMAIN-CONTAINING PROTEIN"/>
    <property type="match status" value="1"/>
</dbReference>
<dbReference type="OrthoDB" id="9802090at2"/>
<keyword evidence="4 7" id="KW-0808">Transferase</keyword>
<dbReference type="GO" id="GO:0008176">
    <property type="term" value="F:tRNA (guanine(46)-N7)-methyltransferase activity"/>
    <property type="evidence" value="ECO:0007669"/>
    <property type="project" value="UniProtKB-UniRule"/>
</dbReference>
<sequence length="238" mass="28064">MKNNIITPKYKNGVFFRQNKSFVCRKGRTTKSQLKSIEKYWPLFGIDYQLKPLNFRCVFKHNYPVVLDIGFGSGNSLVKMATHFCHFNFLGIEVYESGIGSCLRFAYISNLENLKIIHHNAVEVIETMILNHTLSKIQIFFPDPWPKKRHHKRRMIQHDFLENISKKLNYGGILHILTDSKEYAVYILDTIKNINQYLNLSKKNTFIEYPVDYIKTNFSKKADFLGNKIFNLMFQSKY</sequence>
<comment type="catalytic activity">
    <reaction evidence="1 7">
        <text>guanosine(46) in tRNA + S-adenosyl-L-methionine = N(7)-methylguanosine(46) in tRNA + S-adenosyl-L-homocysteine</text>
        <dbReference type="Rhea" id="RHEA:42708"/>
        <dbReference type="Rhea" id="RHEA-COMP:10188"/>
        <dbReference type="Rhea" id="RHEA-COMP:10189"/>
        <dbReference type="ChEBI" id="CHEBI:57856"/>
        <dbReference type="ChEBI" id="CHEBI:59789"/>
        <dbReference type="ChEBI" id="CHEBI:74269"/>
        <dbReference type="ChEBI" id="CHEBI:74480"/>
        <dbReference type="EC" id="2.1.1.33"/>
    </reaction>
</comment>
<dbReference type="Pfam" id="PF02390">
    <property type="entry name" value="Methyltransf_4"/>
    <property type="match status" value="1"/>
</dbReference>
<evidence type="ECO:0000256" key="3">
    <source>
        <dbReference type="ARBA" id="ARBA00022603"/>
    </source>
</evidence>
<comment type="subunit">
    <text evidence="7">Monomer.</text>
</comment>
<feature type="binding site" evidence="7">
    <location>
        <position position="143"/>
    </location>
    <ligand>
        <name>S-adenosyl-L-methionine</name>
        <dbReference type="ChEBI" id="CHEBI:59789"/>
    </ligand>
</feature>
<dbReference type="UniPathway" id="UPA00989"/>
<feature type="binding site" evidence="7">
    <location>
        <position position="179"/>
    </location>
    <ligand>
        <name>substrate</name>
    </ligand>
</feature>
<dbReference type="PANTHER" id="PTHR23417">
    <property type="entry name" value="3-DEOXY-D-MANNO-OCTULOSONIC-ACID TRANSFERASE/TRNA GUANINE-N 7 - -METHYLTRANSFERASE"/>
    <property type="match status" value="1"/>
</dbReference>
<comment type="pathway">
    <text evidence="7">tRNA modification; N(7)-methylguanine-tRNA biosynthesis.</text>
</comment>
<keyword evidence="6 7" id="KW-0819">tRNA processing</keyword>
<feature type="binding site" evidence="7">
    <location>
        <position position="147"/>
    </location>
    <ligand>
        <name>substrate</name>
    </ligand>
</feature>
<dbReference type="InterPro" id="IPR055361">
    <property type="entry name" value="tRNA_methyltr_TrmB_bact"/>
</dbReference>
<feature type="binding site" evidence="7">
    <location>
        <position position="120"/>
    </location>
    <ligand>
        <name>S-adenosyl-L-methionine</name>
        <dbReference type="ChEBI" id="CHEBI:59789"/>
    </ligand>
</feature>
<gene>
    <name evidence="7 8" type="primary">trmB</name>
    <name evidence="8" type="ORF">D9V64_02815</name>
</gene>
<name>A0A4D6Y3J2_9GAMM</name>
<comment type="caution">
    <text evidence="7">Lacks conserved residue(s) required for the propagation of feature annotation.</text>
</comment>
<evidence type="ECO:0000256" key="5">
    <source>
        <dbReference type="ARBA" id="ARBA00022691"/>
    </source>
</evidence>
<evidence type="ECO:0000256" key="2">
    <source>
        <dbReference type="ARBA" id="ARBA00003015"/>
    </source>
</evidence>
<keyword evidence="3 7" id="KW-0489">Methyltransferase</keyword>
<evidence type="ECO:0000256" key="1">
    <source>
        <dbReference type="ARBA" id="ARBA00000142"/>
    </source>
</evidence>
<comment type="function">
    <text evidence="2 7">Catalyzes the formation of N(7)-methylguanine at position 46 (m7G46) in tRNA.</text>
</comment>
<protein>
    <recommendedName>
        <fullName evidence="7">tRNA (guanine-N(7)-)-methyltransferase</fullName>
        <ecNumber evidence="7">2.1.1.33</ecNumber>
    </recommendedName>
    <alternativeName>
        <fullName evidence="7">tRNA (guanine(46)-N(7))-methyltransferase</fullName>
    </alternativeName>
    <alternativeName>
        <fullName evidence="7">tRNA(m7G46)-methyltransferase</fullName>
    </alternativeName>
</protein>
<dbReference type="Proteomes" id="UP000298791">
    <property type="component" value="Chromosome"/>
</dbReference>
<feature type="binding site" evidence="7">
    <location>
        <position position="68"/>
    </location>
    <ligand>
        <name>S-adenosyl-L-methionine</name>
        <dbReference type="ChEBI" id="CHEBI:59789"/>
    </ligand>
</feature>
<dbReference type="Gene3D" id="3.40.50.150">
    <property type="entry name" value="Vaccinia Virus protein VP39"/>
    <property type="match status" value="1"/>
</dbReference>
<dbReference type="InterPro" id="IPR029063">
    <property type="entry name" value="SAM-dependent_MTases_sf"/>
</dbReference>
<keyword evidence="5 7" id="KW-0949">S-adenosyl-L-methionine</keyword>
<reference evidence="8 9" key="2">
    <citation type="submission" date="2019-05" db="EMBL/GenBank/DDBJ databases">
        <title>Genome evolution of the obligate endosymbiont Buchnera aphidicola.</title>
        <authorList>
            <person name="Moran N.A."/>
        </authorList>
    </citation>
    <scope>NUCLEOTIDE SEQUENCE [LARGE SCALE GENOMIC DNA]</scope>
    <source>
        <strain evidence="8 9">Ane</strain>
    </source>
</reference>
<proteinExistence type="inferred from homology"/>
<dbReference type="GO" id="GO:0043527">
    <property type="term" value="C:tRNA methyltransferase complex"/>
    <property type="evidence" value="ECO:0007669"/>
    <property type="project" value="TreeGrafter"/>
</dbReference>
<dbReference type="RefSeq" id="WP_158367094.1">
    <property type="nucleotide sequence ID" value="NZ_CP034885.1"/>
</dbReference>
<dbReference type="EC" id="2.1.1.33" evidence="7"/>
<evidence type="ECO:0000313" key="8">
    <source>
        <dbReference type="EMBL" id="QCI19065.1"/>
    </source>
</evidence>
<dbReference type="HAMAP" id="MF_01057">
    <property type="entry name" value="tRNA_methyltr_TrmB"/>
    <property type="match status" value="1"/>
</dbReference>
<reference evidence="8 9" key="1">
    <citation type="submission" date="2018-12" db="EMBL/GenBank/DDBJ databases">
        <authorList>
            <person name="Chong R.A."/>
        </authorList>
    </citation>
    <scope>NUCLEOTIDE SEQUENCE [LARGE SCALE GENOMIC DNA]</scope>
    <source>
        <strain evidence="8 9">Ane</strain>
    </source>
</reference>
<dbReference type="AlphaFoldDB" id="A0A4D6Y3J2"/>
<comment type="similarity">
    <text evidence="7">Belongs to the class I-like SAM-binding methyltransferase superfamily. TrmB family.</text>
</comment>